<keyword evidence="4" id="KW-1003">Cell membrane</keyword>
<dbReference type="InterPro" id="IPR011701">
    <property type="entry name" value="MFS"/>
</dbReference>
<dbReference type="GO" id="GO:0042910">
    <property type="term" value="F:xenobiotic transmembrane transporter activity"/>
    <property type="evidence" value="ECO:0007669"/>
    <property type="project" value="InterPro"/>
</dbReference>
<dbReference type="PANTHER" id="PTHR23502">
    <property type="entry name" value="MAJOR FACILITATOR SUPERFAMILY"/>
    <property type="match status" value="1"/>
</dbReference>
<feature type="transmembrane region" description="Helical" evidence="8">
    <location>
        <begin position="244"/>
        <end position="262"/>
    </location>
</feature>
<feature type="transmembrane region" description="Helical" evidence="8">
    <location>
        <begin position="305"/>
        <end position="328"/>
    </location>
</feature>
<name>A0A097EP96_9GAMM</name>
<dbReference type="OrthoDB" id="5670831at2"/>
<evidence type="ECO:0000313" key="10">
    <source>
        <dbReference type="EMBL" id="AIT09385.1"/>
    </source>
</evidence>
<evidence type="ECO:0000256" key="3">
    <source>
        <dbReference type="ARBA" id="ARBA00022448"/>
    </source>
</evidence>
<feature type="transmembrane region" description="Helical" evidence="8">
    <location>
        <begin position="74"/>
        <end position="93"/>
    </location>
</feature>
<feature type="transmembrane region" description="Helical" evidence="8">
    <location>
        <begin position="132"/>
        <end position="153"/>
    </location>
</feature>
<dbReference type="CDD" id="cd17320">
    <property type="entry name" value="MFS_MdfA_MDR_like"/>
    <property type="match status" value="1"/>
</dbReference>
<keyword evidence="7 8" id="KW-0472">Membrane</keyword>
<reference evidence="10 11" key="1">
    <citation type="submission" date="2014-10" db="EMBL/GenBank/DDBJ databases">
        <title>Whole genome sequence of Francisella endociliophora strain FSC1006, isolated from a laboratory culture of the marine ciliate Euplotes raikovi.</title>
        <authorList>
            <person name="Granberg M."/>
            <person name="Backman S."/>
            <person name="Lundmark E."/>
            <person name="Nilsson E."/>
            <person name="Karlsson E."/>
            <person name="Thelaus J."/>
            <person name="Ohrman C."/>
            <person name="Larkeryd A."/>
            <person name="Stenberg P."/>
        </authorList>
    </citation>
    <scope>NUCLEOTIDE SEQUENCE [LARGE SCALE GENOMIC DNA]</scope>
    <source>
        <strain evidence="10 11">FSC1006</strain>
    </source>
</reference>
<evidence type="ECO:0000256" key="2">
    <source>
        <dbReference type="ARBA" id="ARBA00006236"/>
    </source>
</evidence>
<dbReference type="KEGG" id="frf:LO80_05000"/>
<dbReference type="PANTHER" id="PTHR23502:SF132">
    <property type="entry name" value="POLYAMINE TRANSPORTER 2-RELATED"/>
    <property type="match status" value="1"/>
</dbReference>
<comment type="caution">
    <text evidence="8">Lacks conserved residue(s) required for the propagation of feature annotation.</text>
</comment>
<evidence type="ECO:0000256" key="5">
    <source>
        <dbReference type="ARBA" id="ARBA00022692"/>
    </source>
</evidence>
<dbReference type="Proteomes" id="UP000029672">
    <property type="component" value="Chromosome"/>
</dbReference>
<dbReference type="RefSeq" id="WP_040009112.1">
    <property type="nucleotide sequence ID" value="NZ_CP009574.1"/>
</dbReference>
<dbReference type="AlphaFoldDB" id="A0A097EP96"/>
<feature type="transmembrane region" description="Helical" evidence="8">
    <location>
        <begin position="159"/>
        <end position="178"/>
    </location>
</feature>
<keyword evidence="3 8" id="KW-0813">Transport</keyword>
<feature type="domain" description="Major facilitator superfamily (MFS) profile" evidence="9">
    <location>
        <begin position="8"/>
        <end position="388"/>
    </location>
</feature>
<evidence type="ECO:0000256" key="6">
    <source>
        <dbReference type="ARBA" id="ARBA00022989"/>
    </source>
</evidence>
<dbReference type="EMBL" id="CP009574">
    <property type="protein sequence ID" value="AIT09385.1"/>
    <property type="molecule type" value="Genomic_DNA"/>
</dbReference>
<dbReference type="GO" id="GO:1990961">
    <property type="term" value="P:xenobiotic detoxification by transmembrane export across the plasma membrane"/>
    <property type="evidence" value="ECO:0007669"/>
    <property type="project" value="InterPro"/>
</dbReference>
<keyword evidence="11" id="KW-1185">Reference proteome</keyword>
<feature type="transmembrane region" description="Helical" evidence="8">
    <location>
        <begin position="99"/>
        <end position="120"/>
    </location>
</feature>
<keyword evidence="6 8" id="KW-1133">Transmembrane helix</keyword>
<evidence type="ECO:0000313" key="11">
    <source>
        <dbReference type="Proteomes" id="UP000029672"/>
    </source>
</evidence>
<dbReference type="eggNOG" id="COG2814">
    <property type="taxonomic scope" value="Bacteria"/>
</dbReference>
<keyword evidence="5 8" id="KW-0812">Transmembrane</keyword>
<protein>
    <recommendedName>
        <fullName evidence="8">Bcr/CflA family efflux transporter</fullName>
    </recommendedName>
</protein>
<keyword evidence="8" id="KW-0997">Cell inner membrane</keyword>
<dbReference type="InterPro" id="IPR020846">
    <property type="entry name" value="MFS_dom"/>
</dbReference>
<evidence type="ECO:0000256" key="1">
    <source>
        <dbReference type="ARBA" id="ARBA00004651"/>
    </source>
</evidence>
<dbReference type="GO" id="GO:0005886">
    <property type="term" value="C:plasma membrane"/>
    <property type="evidence" value="ECO:0007669"/>
    <property type="project" value="UniProtKB-SubCell"/>
</dbReference>
<evidence type="ECO:0000256" key="4">
    <source>
        <dbReference type="ARBA" id="ARBA00022475"/>
    </source>
</evidence>
<feature type="transmembrane region" description="Helical" evidence="8">
    <location>
        <begin position="208"/>
        <end position="229"/>
    </location>
</feature>
<evidence type="ECO:0000256" key="8">
    <source>
        <dbReference type="RuleBase" id="RU365088"/>
    </source>
</evidence>
<dbReference type="InterPro" id="IPR004812">
    <property type="entry name" value="Efflux_drug-R_Bcr/CmlA"/>
</dbReference>
<comment type="similarity">
    <text evidence="2 8">Belongs to the major facilitator superfamily. Bcr/CmlA family.</text>
</comment>
<dbReference type="PROSITE" id="PS50850">
    <property type="entry name" value="MFS"/>
    <property type="match status" value="1"/>
</dbReference>
<evidence type="ECO:0000259" key="9">
    <source>
        <dbReference type="PROSITE" id="PS50850"/>
    </source>
</evidence>
<organism evidence="10 11">
    <name type="scientific">Candidatus Francisella endociliophora</name>
    <dbReference type="NCBI Taxonomy" id="653937"/>
    <lineage>
        <taxon>Bacteria</taxon>
        <taxon>Pseudomonadati</taxon>
        <taxon>Pseudomonadota</taxon>
        <taxon>Gammaproteobacteria</taxon>
        <taxon>Thiotrichales</taxon>
        <taxon>Francisellaceae</taxon>
        <taxon>Francisella</taxon>
    </lineage>
</organism>
<dbReference type="InterPro" id="IPR036259">
    <property type="entry name" value="MFS_trans_sf"/>
</dbReference>
<dbReference type="Gene3D" id="1.20.1720.10">
    <property type="entry name" value="Multidrug resistance protein D"/>
    <property type="match status" value="1"/>
</dbReference>
<feature type="transmembrane region" description="Helical" evidence="8">
    <location>
        <begin position="46"/>
        <end position="62"/>
    </location>
</feature>
<dbReference type="HOGENOM" id="CLU_001265_47_1_6"/>
<gene>
    <name evidence="10" type="ORF">LO80_05000</name>
</gene>
<feature type="transmembrane region" description="Helical" evidence="8">
    <location>
        <begin position="366"/>
        <end position="391"/>
    </location>
</feature>
<comment type="subcellular location">
    <subcellularLocation>
        <location evidence="8">Cell inner membrane</location>
        <topology evidence="8">Multi-pass membrane protein</topology>
    </subcellularLocation>
    <subcellularLocation>
        <location evidence="1">Cell membrane</location>
        <topology evidence="1">Multi-pass membrane protein</topology>
    </subcellularLocation>
</comment>
<accession>A0A097EP96</accession>
<feature type="transmembrane region" description="Helical" evidence="8">
    <location>
        <begin position="274"/>
        <end position="293"/>
    </location>
</feature>
<sequence>MYKGIRPSLFILLLMVSLGPFGDTIYAPALPELKKLLGTDYPHVQLTITSYLLGYSISQILYGPFSDRFGRKPIMLVGSCFFIISSIICLITNHIDTLIYARLLQGFGAAAGGVIATVAVKDAFKVNEQGSIFAIMNIAFALAPAFGAVLGVFLSPALIFWVLLIAASLLFIKVALFFPETIREKNYEALTIRSLFRNYFSLFKDHQFFFATFVLGINISVIYACLVTAPDIFVNILKLEKSNFLYLLTIMVTAVVIGSLVCSKLSRIVAYKYLINFGMICTLISGILCVYTFKNLSGLELSLALTGVLSLTFVGVSFSVPLLTPIALENFTTTAGAASSIMGFMQMGIASITTAIMSQIDLGSEFTLAFAFVLLPLIGLTIFLPYSCYFLKKPSTH</sequence>
<dbReference type="SUPFAM" id="SSF103473">
    <property type="entry name" value="MFS general substrate transporter"/>
    <property type="match status" value="1"/>
</dbReference>
<dbReference type="NCBIfam" id="TIGR00710">
    <property type="entry name" value="efflux_Bcr_CflA"/>
    <property type="match status" value="1"/>
</dbReference>
<dbReference type="STRING" id="1547445.LO80_05000"/>
<proteinExistence type="inferred from homology"/>
<evidence type="ECO:0000256" key="7">
    <source>
        <dbReference type="ARBA" id="ARBA00023136"/>
    </source>
</evidence>
<dbReference type="Pfam" id="PF07690">
    <property type="entry name" value="MFS_1"/>
    <property type="match status" value="1"/>
</dbReference>
<feature type="transmembrane region" description="Helical" evidence="8">
    <location>
        <begin position="340"/>
        <end position="360"/>
    </location>
</feature>